<reference evidence="2" key="1">
    <citation type="submission" date="2018-12" db="EMBL/GenBank/DDBJ databases">
        <title>Tengunoibacter tsumagoiensis gen. nov., sp. nov., Dictyobacter kobayashii sp. nov., D. alpinus sp. nov., and D. joshuensis sp. nov. and description of Dictyobacteraceae fam. nov. within the order Ktedonobacterales isolated from Tengu-no-mugimeshi.</title>
        <authorList>
            <person name="Wang C.M."/>
            <person name="Zheng Y."/>
            <person name="Sakai Y."/>
            <person name="Toyoda A."/>
            <person name="Minakuchi Y."/>
            <person name="Abe K."/>
            <person name="Yokota A."/>
            <person name="Yabe S."/>
        </authorList>
    </citation>
    <scope>NUCLEOTIDE SEQUENCE [LARGE SCALE GENOMIC DNA]</scope>
    <source>
        <strain evidence="2">Uno3</strain>
    </source>
</reference>
<dbReference type="Proteomes" id="UP000287352">
    <property type="component" value="Unassembled WGS sequence"/>
</dbReference>
<proteinExistence type="predicted"/>
<keyword evidence="2" id="KW-1185">Reference proteome</keyword>
<evidence type="ECO:0000313" key="1">
    <source>
        <dbReference type="EMBL" id="GCE15028.1"/>
    </source>
</evidence>
<dbReference type="EMBL" id="BIFR01000002">
    <property type="protein sequence ID" value="GCE15028.1"/>
    <property type="molecule type" value="Genomic_DNA"/>
</dbReference>
<dbReference type="RefSeq" id="WP_126582544.1">
    <property type="nucleotide sequence ID" value="NZ_BIFR01000002.1"/>
</dbReference>
<organism evidence="1 2">
    <name type="scientific">Tengunoibacter tsumagoiensis</name>
    <dbReference type="NCBI Taxonomy" id="2014871"/>
    <lineage>
        <taxon>Bacteria</taxon>
        <taxon>Bacillati</taxon>
        <taxon>Chloroflexota</taxon>
        <taxon>Ktedonobacteria</taxon>
        <taxon>Ktedonobacterales</taxon>
        <taxon>Dictyobacteraceae</taxon>
        <taxon>Tengunoibacter</taxon>
    </lineage>
</organism>
<sequence>MTFISVAEAATHLGINVKTLHRWLADAHLCLQSHPHDGRKKGISDQQLLLLASQHHRSTPSLPSEPPALPDALLTLPEQITGLQTQIAA</sequence>
<dbReference type="AlphaFoldDB" id="A0A402A7D2"/>
<accession>A0A402A7D2</accession>
<protein>
    <submittedName>
        <fullName evidence="1">Uncharacterized protein</fullName>
    </submittedName>
</protein>
<comment type="caution">
    <text evidence="1">The sequence shown here is derived from an EMBL/GenBank/DDBJ whole genome shotgun (WGS) entry which is preliminary data.</text>
</comment>
<gene>
    <name evidence="1" type="ORF">KTT_48870</name>
</gene>
<evidence type="ECO:0000313" key="2">
    <source>
        <dbReference type="Proteomes" id="UP000287352"/>
    </source>
</evidence>
<dbReference type="OrthoDB" id="170187at2"/>
<name>A0A402A7D2_9CHLR</name>